<reference evidence="1" key="1">
    <citation type="submission" date="2022-12" db="EMBL/GenBank/DDBJ databases">
        <title>Jiella pelagia sp. nov., isolated from phosphonate enriched culture of Northwest Pacific surface seawater.</title>
        <authorList>
            <person name="Shin D.Y."/>
            <person name="Hwang C.Y."/>
        </authorList>
    </citation>
    <scope>NUCLEOTIDE SEQUENCE</scope>
    <source>
        <strain evidence="1">HL-NP1</strain>
    </source>
</reference>
<dbReference type="EMBL" id="CP114029">
    <property type="protein sequence ID" value="WAP67171.1"/>
    <property type="molecule type" value="Genomic_DNA"/>
</dbReference>
<organism evidence="1 2">
    <name type="scientific">Jiella pelagia</name>
    <dbReference type="NCBI Taxonomy" id="2986949"/>
    <lineage>
        <taxon>Bacteria</taxon>
        <taxon>Pseudomonadati</taxon>
        <taxon>Pseudomonadota</taxon>
        <taxon>Alphaproteobacteria</taxon>
        <taxon>Hyphomicrobiales</taxon>
        <taxon>Aurantimonadaceae</taxon>
        <taxon>Jiella</taxon>
    </lineage>
</organism>
<dbReference type="RefSeq" id="WP_268879622.1">
    <property type="nucleotide sequence ID" value="NZ_CP114029.1"/>
</dbReference>
<evidence type="ECO:0008006" key="3">
    <source>
        <dbReference type="Google" id="ProtNLM"/>
    </source>
</evidence>
<keyword evidence="2" id="KW-1185">Reference proteome</keyword>
<gene>
    <name evidence="1" type="ORF">OH818_16415</name>
</gene>
<accession>A0ABY7BTX5</accession>
<sequence length="153" mass="16643">MALTGICDGSSRSDAARLGDVTVVINRDRVVRFNARGLYGLINGKAPGNRPKLNDAQRQALADVVEREPIDPGNPRRGAMVTARIWCAQSLGEFSIEIDETTVGPEFRAPDFAKLSAWPRHDAQARSAGRHHPDVPAIKGARIEPVRHEGCRG</sequence>
<name>A0ABY7BTX5_9HYPH</name>
<dbReference type="Proteomes" id="UP001164020">
    <property type="component" value="Chromosome"/>
</dbReference>
<protein>
    <recommendedName>
        <fullName evidence="3">TNase-like domain-containing protein</fullName>
    </recommendedName>
</protein>
<evidence type="ECO:0000313" key="2">
    <source>
        <dbReference type="Proteomes" id="UP001164020"/>
    </source>
</evidence>
<evidence type="ECO:0000313" key="1">
    <source>
        <dbReference type="EMBL" id="WAP67171.1"/>
    </source>
</evidence>
<proteinExistence type="predicted"/>